<proteinExistence type="predicted"/>
<name>A0A9I9E668_CUCME</name>
<dbReference type="Gramene" id="MELO3C029316.2.1">
    <property type="protein sequence ID" value="MELO3C029316.2.1"/>
    <property type="gene ID" value="MELO3C029316.2"/>
</dbReference>
<dbReference type="EnsemblPlants" id="MELO3C029316.2.1">
    <property type="protein sequence ID" value="MELO3C029316.2.1"/>
    <property type="gene ID" value="MELO3C029316.2"/>
</dbReference>
<sequence>MNQISGLVSDLGQCKSIFFSKGLLFFSHQLMQQLMNIDKLWATIEGKTRGAKEGATLFVPILYTYDTH</sequence>
<organism evidence="1">
    <name type="scientific">Cucumis melo</name>
    <name type="common">Muskmelon</name>
    <dbReference type="NCBI Taxonomy" id="3656"/>
    <lineage>
        <taxon>Eukaryota</taxon>
        <taxon>Viridiplantae</taxon>
        <taxon>Streptophyta</taxon>
        <taxon>Embryophyta</taxon>
        <taxon>Tracheophyta</taxon>
        <taxon>Spermatophyta</taxon>
        <taxon>Magnoliopsida</taxon>
        <taxon>eudicotyledons</taxon>
        <taxon>Gunneridae</taxon>
        <taxon>Pentapetalae</taxon>
        <taxon>rosids</taxon>
        <taxon>fabids</taxon>
        <taxon>Cucurbitales</taxon>
        <taxon>Cucurbitaceae</taxon>
        <taxon>Benincaseae</taxon>
        <taxon>Cucumis</taxon>
    </lineage>
</organism>
<accession>A0A9I9E668</accession>
<protein>
    <submittedName>
        <fullName evidence="1">Uncharacterized protein</fullName>
    </submittedName>
</protein>
<evidence type="ECO:0000313" key="1">
    <source>
        <dbReference type="EnsemblPlants" id="MELO3C029316.2.1"/>
    </source>
</evidence>
<dbReference type="AlphaFoldDB" id="A0A9I9E668"/>
<reference evidence="1" key="1">
    <citation type="submission" date="2023-03" db="UniProtKB">
        <authorList>
            <consortium name="EnsemblPlants"/>
        </authorList>
    </citation>
    <scope>IDENTIFICATION</scope>
</reference>